<feature type="domain" description="Protein kinase" evidence="10">
    <location>
        <begin position="8"/>
        <end position="261"/>
    </location>
</feature>
<dbReference type="SMART" id="SM00564">
    <property type="entry name" value="PQQ"/>
    <property type="match status" value="6"/>
</dbReference>
<dbReference type="RefSeq" id="XP_004346017.1">
    <property type="nucleotide sequence ID" value="XM_004345967.1"/>
</dbReference>
<organism evidence="11 12">
    <name type="scientific">Acanthamoeba castellanii (strain ATCC 30010 / Neff)</name>
    <dbReference type="NCBI Taxonomy" id="1257118"/>
    <lineage>
        <taxon>Eukaryota</taxon>
        <taxon>Amoebozoa</taxon>
        <taxon>Discosea</taxon>
        <taxon>Longamoebia</taxon>
        <taxon>Centramoebida</taxon>
        <taxon>Acanthamoebidae</taxon>
        <taxon>Acanthamoeba</taxon>
    </lineage>
</organism>
<dbReference type="SMART" id="SM00220">
    <property type="entry name" value="S_TKc"/>
    <property type="match status" value="1"/>
</dbReference>
<dbReference type="InterPro" id="IPR002372">
    <property type="entry name" value="PQQ_rpt_dom"/>
</dbReference>
<keyword evidence="5" id="KW-0547">Nucleotide-binding</keyword>
<comment type="similarity">
    <text evidence="2">Belongs to the bacterial PQQ dehydrogenase family.</text>
</comment>
<dbReference type="SUPFAM" id="SSF50998">
    <property type="entry name" value="Quinoprotein alcohol dehydrogenase-like"/>
    <property type="match status" value="1"/>
</dbReference>
<dbReference type="GO" id="GO:0016491">
    <property type="term" value="F:oxidoreductase activity"/>
    <property type="evidence" value="ECO:0007669"/>
    <property type="project" value="UniProtKB-KW"/>
</dbReference>
<dbReference type="InterPro" id="IPR000719">
    <property type="entry name" value="Prot_kinase_dom"/>
</dbReference>
<dbReference type="SUPFAM" id="SSF56112">
    <property type="entry name" value="Protein kinase-like (PK-like)"/>
    <property type="match status" value="1"/>
</dbReference>
<dbReference type="InterPro" id="IPR008271">
    <property type="entry name" value="Ser/Thr_kinase_AS"/>
</dbReference>
<evidence type="ECO:0000313" key="12">
    <source>
        <dbReference type="Proteomes" id="UP000011083"/>
    </source>
</evidence>
<feature type="compositionally biased region" description="Acidic residues" evidence="9">
    <location>
        <begin position="278"/>
        <end position="312"/>
    </location>
</feature>
<dbReference type="KEGG" id="acan:ACA1_184190"/>
<dbReference type="InterPro" id="IPR015943">
    <property type="entry name" value="WD40/YVTN_repeat-like_dom_sf"/>
</dbReference>
<evidence type="ECO:0000256" key="2">
    <source>
        <dbReference type="ARBA" id="ARBA00008156"/>
    </source>
</evidence>
<evidence type="ECO:0000256" key="1">
    <source>
        <dbReference type="ARBA" id="ARBA00001931"/>
    </source>
</evidence>
<dbReference type="Proteomes" id="UP000011083">
    <property type="component" value="Unassembled WGS sequence"/>
</dbReference>
<dbReference type="PROSITE" id="PS50011">
    <property type="entry name" value="PROTEIN_KINASE_DOM"/>
    <property type="match status" value="1"/>
</dbReference>
<evidence type="ECO:0000256" key="6">
    <source>
        <dbReference type="ARBA" id="ARBA00022777"/>
    </source>
</evidence>
<keyword evidence="7" id="KW-0067">ATP-binding</keyword>
<dbReference type="FunFam" id="1.10.510.10:FF:000571">
    <property type="entry name" value="Maternal embryonic leucine zipper kinase"/>
    <property type="match status" value="1"/>
</dbReference>
<dbReference type="GO" id="GO:0004674">
    <property type="term" value="F:protein serine/threonine kinase activity"/>
    <property type="evidence" value="ECO:0007669"/>
    <property type="project" value="UniProtKB-KW"/>
</dbReference>
<dbReference type="PROSITE" id="PS00108">
    <property type="entry name" value="PROTEIN_KINASE_ST"/>
    <property type="match status" value="1"/>
</dbReference>
<accession>L8H9S2</accession>
<dbReference type="Gene3D" id="2.130.10.10">
    <property type="entry name" value="YVTN repeat-like/Quinoprotein amine dehydrogenase"/>
    <property type="match status" value="2"/>
</dbReference>
<gene>
    <name evidence="11" type="ORF">ACA1_184190</name>
</gene>
<dbReference type="InterPro" id="IPR011047">
    <property type="entry name" value="Quinoprotein_ADH-like_sf"/>
</dbReference>
<reference evidence="11 12" key="1">
    <citation type="journal article" date="2013" name="Genome Biol.">
        <title>Genome of Acanthamoeba castellanii highlights extensive lateral gene transfer and early evolution of tyrosine kinase signaling.</title>
        <authorList>
            <person name="Clarke M."/>
            <person name="Lohan A.J."/>
            <person name="Liu B."/>
            <person name="Lagkouvardos I."/>
            <person name="Roy S."/>
            <person name="Zafar N."/>
            <person name="Bertelli C."/>
            <person name="Schilde C."/>
            <person name="Kianianmomeni A."/>
            <person name="Burglin T.R."/>
            <person name="Frech C."/>
            <person name="Turcotte B."/>
            <person name="Kopec K.O."/>
            <person name="Synnott J.M."/>
            <person name="Choo C."/>
            <person name="Paponov I."/>
            <person name="Finkler A."/>
            <person name="Soon Heng Tan C."/>
            <person name="Hutchins A.P."/>
            <person name="Weinmeier T."/>
            <person name="Rattei T."/>
            <person name="Chu J.S."/>
            <person name="Gimenez G."/>
            <person name="Irimia M."/>
            <person name="Rigden D.J."/>
            <person name="Fitzpatrick D.A."/>
            <person name="Lorenzo-Morales J."/>
            <person name="Bateman A."/>
            <person name="Chiu C.H."/>
            <person name="Tang P."/>
            <person name="Hegemann P."/>
            <person name="Fromm H."/>
            <person name="Raoult D."/>
            <person name="Greub G."/>
            <person name="Miranda-Saavedra D."/>
            <person name="Chen N."/>
            <person name="Nash P."/>
            <person name="Ginger M.L."/>
            <person name="Horn M."/>
            <person name="Schaap P."/>
            <person name="Caler L."/>
            <person name="Loftus B."/>
        </authorList>
    </citation>
    <scope>NUCLEOTIDE SEQUENCE [LARGE SCALE GENOMIC DNA]</scope>
    <source>
        <strain evidence="11 12">Neff</strain>
    </source>
</reference>
<dbReference type="PANTHER" id="PTHR32303">
    <property type="entry name" value="QUINOPROTEIN ALCOHOL DEHYDROGENASE (CYTOCHROME C)"/>
    <property type="match status" value="1"/>
</dbReference>
<dbReference type="Pfam" id="PF01011">
    <property type="entry name" value="PQQ"/>
    <property type="match status" value="1"/>
</dbReference>
<dbReference type="GO" id="GO:0005524">
    <property type="term" value="F:ATP binding"/>
    <property type="evidence" value="ECO:0007669"/>
    <property type="project" value="UniProtKB-KW"/>
</dbReference>
<dbReference type="OrthoDB" id="416253at2759"/>
<dbReference type="VEuPathDB" id="AmoebaDB:ACA1_184190"/>
<dbReference type="Gene3D" id="1.10.510.10">
    <property type="entry name" value="Transferase(Phosphotransferase) domain 1"/>
    <property type="match status" value="1"/>
</dbReference>
<dbReference type="GeneID" id="14922367"/>
<evidence type="ECO:0000259" key="10">
    <source>
        <dbReference type="PROSITE" id="PS50011"/>
    </source>
</evidence>
<evidence type="ECO:0000313" key="11">
    <source>
        <dbReference type="EMBL" id="ELR21473.1"/>
    </source>
</evidence>
<evidence type="ECO:0000256" key="4">
    <source>
        <dbReference type="ARBA" id="ARBA00022527"/>
    </source>
</evidence>
<dbReference type="EMBL" id="KB007904">
    <property type="protein sequence ID" value="ELR21473.1"/>
    <property type="molecule type" value="Genomic_DNA"/>
</dbReference>
<dbReference type="EC" id="2.7.11.1" evidence="3"/>
<comment type="cofactor">
    <cofactor evidence="1">
        <name>pyrroloquinoline quinone</name>
        <dbReference type="ChEBI" id="CHEBI:58442"/>
    </cofactor>
</comment>
<dbReference type="STRING" id="1257118.L8H9S2"/>
<name>L8H9S2_ACACF</name>
<evidence type="ECO:0000256" key="9">
    <source>
        <dbReference type="SAM" id="MobiDB-lite"/>
    </source>
</evidence>
<dbReference type="PANTHER" id="PTHR32303:SF10">
    <property type="entry name" value="OUTER MEMBRANE PROTEIN ASSEMBLY FACTOR BAMB"/>
    <property type="match status" value="1"/>
</dbReference>
<keyword evidence="12" id="KW-1185">Reference proteome</keyword>
<keyword evidence="4" id="KW-0723">Serine/threonine-protein kinase</keyword>
<keyword evidence="6 11" id="KW-0418">Kinase</keyword>
<evidence type="ECO:0000256" key="3">
    <source>
        <dbReference type="ARBA" id="ARBA00012513"/>
    </source>
</evidence>
<keyword evidence="8" id="KW-0560">Oxidoreductase</keyword>
<proteinExistence type="inferred from homology"/>
<dbReference type="AlphaFoldDB" id="L8H9S2"/>
<feature type="region of interest" description="Disordered" evidence="9">
    <location>
        <begin position="266"/>
        <end position="312"/>
    </location>
</feature>
<evidence type="ECO:0000256" key="7">
    <source>
        <dbReference type="ARBA" id="ARBA00022840"/>
    </source>
</evidence>
<dbReference type="InterPro" id="IPR011009">
    <property type="entry name" value="Kinase-like_dom_sf"/>
</dbReference>
<dbReference type="Pfam" id="PF00069">
    <property type="entry name" value="Pkinase"/>
    <property type="match status" value="1"/>
</dbReference>
<keyword evidence="6 11" id="KW-0808">Transferase</keyword>
<evidence type="ECO:0000256" key="5">
    <source>
        <dbReference type="ARBA" id="ARBA00022741"/>
    </source>
</evidence>
<protein>
    <recommendedName>
        <fullName evidence="3">non-specific serine/threonine protein kinase</fullName>
        <ecNumber evidence="3">2.7.11.1</ecNumber>
    </recommendedName>
</protein>
<dbReference type="InterPro" id="IPR018391">
    <property type="entry name" value="PQQ_b-propeller_rpt"/>
</dbReference>
<evidence type="ECO:0000256" key="8">
    <source>
        <dbReference type="ARBA" id="ARBA00023002"/>
    </source>
</evidence>
<sequence length="819" mass="87516">MATETTPVMLTRKLGEGSCGSVFCGSLTASGKRVAVKVVRKGTSAKAALNLHRVRTEANVMARLDHRNVARCLGTWETSEHFYLFLKFARGGDLCDRLLHGGPMTERSARRRFGQLLAAVAHLHAKGLAHRDIKPENILLDELGHFMLADFGLAVTHSPQKKVSGRAGTVGYAAPEVWVDRPYDAAAADVFSCGSVLMAMVTARSPFQGATDQETLAKSLRGELDLPTGLSLEAVLLIKSMVAPDPAKRITLADALDHPWFTGEHPDSVSRYRPWAPLEEDDSDFDSDEDDDDQDEGDDEVDRNDDGVDDDSVDDALYELRLLGEGRGARVEQKVPFGCHLEFQRSRSVSHSRSTSSLLSNLHFSAQNGYLYFCEPSSGLLTSINAKTGAKAWSVQVAGITGVDNDYCRGGPSVDPDSGLVVAGSRMSGRLFAVRMSDGGKAWTLEVESHVTAQMTQPATIYAGTAYVGVASSEEKAASDPSYECCSFRGSIVAVRVADGTLLWKTYTLPAGYVGAGVWGPAPSIDIQRGQVYVATGNLYLNPLCHARMDALGAHFDQDPCLPVEAHAGSVLALDMITGNPLWSRRISSNDAWNTACGVSTPILTMPALSFNCPTDSGLESDFAQGPMIVELEKGRDVLLVGQKSGVWKINPDNGYVMQASVLGPGGVAGGIQWSGANNGTHAFFPVTNSASVSQTLKNPSVPGVVATTGSTYTAVNIKSGDIVWQYPLESWLYAYQPLTVANDVLFATAVTRMSPANGSSSIKALHTSTGEKLWEDTNRFHIAGTGALVVDGMVYVGVTTSNPVTTTNTHSIAFGLLP</sequence>